<dbReference type="CDD" id="cd24076">
    <property type="entry name" value="ASKHA_ATPase_ROK_BsXylR-like"/>
    <property type="match status" value="1"/>
</dbReference>
<dbReference type="RefSeq" id="WP_122919112.1">
    <property type="nucleotide sequence ID" value="NZ_RHHQ01000012.1"/>
</dbReference>
<organism evidence="2 3">
    <name type="scientific">Brevibacillus fluminis</name>
    <dbReference type="NCBI Taxonomy" id="511487"/>
    <lineage>
        <taxon>Bacteria</taxon>
        <taxon>Bacillati</taxon>
        <taxon>Bacillota</taxon>
        <taxon>Bacilli</taxon>
        <taxon>Bacillales</taxon>
        <taxon>Paenibacillaceae</taxon>
        <taxon>Brevibacillus</taxon>
    </lineage>
</organism>
<comment type="similarity">
    <text evidence="1">Belongs to the ROK (NagC/XylR) family.</text>
</comment>
<gene>
    <name evidence="2" type="ORF">EDM56_17315</name>
</gene>
<dbReference type="InterPro" id="IPR000600">
    <property type="entry name" value="ROK"/>
</dbReference>
<dbReference type="AlphaFoldDB" id="A0A3M8DH94"/>
<dbReference type="PROSITE" id="PS01125">
    <property type="entry name" value="ROK"/>
    <property type="match status" value="1"/>
</dbReference>
<comment type="caution">
    <text evidence="2">The sequence shown here is derived from an EMBL/GenBank/DDBJ whole genome shotgun (WGS) entry which is preliminary data.</text>
</comment>
<dbReference type="Pfam" id="PF00480">
    <property type="entry name" value="ROK"/>
    <property type="match status" value="1"/>
</dbReference>
<protein>
    <submittedName>
        <fullName evidence="2">ROK family protein</fullName>
    </submittedName>
</protein>
<dbReference type="SUPFAM" id="SSF53067">
    <property type="entry name" value="Actin-like ATPase domain"/>
    <property type="match status" value="1"/>
</dbReference>
<evidence type="ECO:0000313" key="3">
    <source>
        <dbReference type="Proteomes" id="UP000271031"/>
    </source>
</evidence>
<dbReference type="Proteomes" id="UP000271031">
    <property type="component" value="Unassembled WGS sequence"/>
</dbReference>
<dbReference type="InterPro" id="IPR043129">
    <property type="entry name" value="ATPase_NBD"/>
</dbReference>
<dbReference type="Gene3D" id="3.30.420.40">
    <property type="match status" value="2"/>
</dbReference>
<keyword evidence="3" id="KW-1185">Reference proteome</keyword>
<name>A0A3M8DH94_9BACL</name>
<dbReference type="InterPro" id="IPR049874">
    <property type="entry name" value="ROK_cs"/>
</dbReference>
<dbReference type="EMBL" id="RHHQ01000012">
    <property type="protein sequence ID" value="RNB87414.1"/>
    <property type="molecule type" value="Genomic_DNA"/>
</dbReference>
<evidence type="ECO:0000313" key="2">
    <source>
        <dbReference type="EMBL" id="RNB87414.1"/>
    </source>
</evidence>
<sequence>MIQEKNYAIGLDLGGTKILAALIDEQGRIVHKTTCPTLAAEGQEAVIGRILSSVETVLTESGITVTSVRGVGIATAGVIDTKANKVLYANNLGWEHVAIGQIVSERFGLPVQLINDANAAAVAEWVFGAGKGTDNVIYVTVSTGVGAGFISDGRLITGKGDSAGEFGHISIDPDGPPCACGNRGCLENYVSGPTLAKIARTRLANGEKSAFLSQYPLEQITAKEIGEGVMQGDPLCKDIHLRASRDLGAGITSLIHLFNPELIVVGGGVMTTGDYLFAETEKVVRERAISRMAEQVRLVRSSLGGEAGVLGAAGLFLHRNHQPVRALTQLQT</sequence>
<dbReference type="PANTHER" id="PTHR18964">
    <property type="entry name" value="ROK (REPRESSOR, ORF, KINASE) FAMILY"/>
    <property type="match status" value="1"/>
</dbReference>
<proteinExistence type="inferred from homology"/>
<evidence type="ECO:0000256" key="1">
    <source>
        <dbReference type="ARBA" id="ARBA00006479"/>
    </source>
</evidence>
<reference evidence="2 3" key="1">
    <citation type="submission" date="2018-10" db="EMBL/GenBank/DDBJ databases">
        <title>Phylogenomics of Brevibacillus.</title>
        <authorList>
            <person name="Dunlap C."/>
        </authorList>
    </citation>
    <scope>NUCLEOTIDE SEQUENCE [LARGE SCALE GENOMIC DNA]</scope>
    <source>
        <strain evidence="2 3">JCM 15716</strain>
    </source>
</reference>
<dbReference type="PANTHER" id="PTHR18964:SF149">
    <property type="entry name" value="BIFUNCTIONAL UDP-N-ACETYLGLUCOSAMINE 2-EPIMERASE_N-ACETYLMANNOSAMINE KINASE"/>
    <property type="match status" value="1"/>
</dbReference>
<accession>A0A3M8DH94</accession>
<dbReference type="OrthoDB" id="9796533at2"/>